<dbReference type="PANTHER" id="PTHR43353">
    <property type="entry name" value="SUCCINATE-SEMIALDEHYDE DEHYDROGENASE, MITOCHONDRIAL"/>
    <property type="match status" value="1"/>
</dbReference>
<evidence type="ECO:0000313" key="7">
    <source>
        <dbReference type="Proteomes" id="UP000194280"/>
    </source>
</evidence>
<feature type="compositionally biased region" description="Low complexity" evidence="4">
    <location>
        <begin position="23"/>
        <end position="32"/>
    </location>
</feature>
<dbReference type="InterPro" id="IPR050740">
    <property type="entry name" value="Aldehyde_DH_Superfamily"/>
</dbReference>
<dbReference type="InterPro" id="IPR016163">
    <property type="entry name" value="Ald_DH_C"/>
</dbReference>
<dbReference type="SUPFAM" id="SSF53720">
    <property type="entry name" value="ALDH-like"/>
    <property type="match status" value="1"/>
</dbReference>
<dbReference type="Proteomes" id="UP000194280">
    <property type="component" value="Unassembled WGS sequence"/>
</dbReference>
<dbReference type="Pfam" id="PF10310">
    <property type="entry name" value="DUF5427"/>
    <property type="match status" value="1"/>
</dbReference>
<dbReference type="CDD" id="cd07105">
    <property type="entry name" value="ALDH_SaliADH"/>
    <property type="match status" value="1"/>
</dbReference>
<dbReference type="GO" id="GO:0004777">
    <property type="term" value="F:succinate-semialdehyde dehydrogenase (NAD+) activity"/>
    <property type="evidence" value="ECO:0007669"/>
    <property type="project" value="TreeGrafter"/>
</dbReference>
<dbReference type="InterPro" id="IPR015590">
    <property type="entry name" value="Aldehyde_DH_dom"/>
</dbReference>
<dbReference type="STRING" id="1157616.A0A1Z5SLK5"/>
<evidence type="ECO:0000313" key="6">
    <source>
        <dbReference type="EMBL" id="OTA19249.1"/>
    </source>
</evidence>
<evidence type="ECO:0000256" key="3">
    <source>
        <dbReference type="ARBA" id="ARBA00023002"/>
    </source>
</evidence>
<dbReference type="AlphaFoldDB" id="A0A1Z5SLK5"/>
<feature type="compositionally biased region" description="Basic and acidic residues" evidence="4">
    <location>
        <begin position="393"/>
        <end position="406"/>
    </location>
</feature>
<feature type="region of interest" description="Disordered" evidence="4">
    <location>
        <begin position="275"/>
        <end position="295"/>
    </location>
</feature>
<feature type="compositionally biased region" description="Polar residues" evidence="4">
    <location>
        <begin position="64"/>
        <end position="84"/>
    </location>
</feature>
<comment type="caution">
    <text evidence="6">The sequence shown here is derived from an EMBL/GenBank/DDBJ whole genome shotgun (WGS) entry which is preliminary data.</text>
</comment>
<protein>
    <recommendedName>
        <fullName evidence="5">Aldehyde dehydrogenase domain-containing protein</fullName>
    </recommendedName>
</protein>
<feature type="compositionally biased region" description="Polar residues" evidence="4">
    <location>
        <begin position="93"/>
        <end position="102"/>
    </location>
</feature>
<dbReference type="PANTHER" id="PTHR43353:SF6">
    <property type="entry name" value="CYTOPLASMIC ALDEHYDE DEHYDROGENASE (EUROFUNG)"/>
    <property type="match status" value="1"/>
</dbReference>
<dbReference type="EMBL" id="MUNK01000467">
    <property type="protein sequence ID" value="OTA19249.1"/>
    <property type="molecule type" value="Genomic_DNA"/>
</dbReference>
<feature type="compositionally biased region" description="Basic and acidic residues" evidence="4">
    <location>
        <begin position="276"/>
        <end position="285"/>
    </location>
</feature>
<dbReference type="InterPro" id="IPR016162">
    <property type="entry name" value="Ald_DH_N"/>
</dbReference>
<comment type="similarity">
    <text evidence="1">Belongs to the aldehyde dehydrogenase family.</text>
</comment>
<feature type="compositionally biased region" description="Low complexity" evidence="4">
    <location>
        <begin position="133"/>
        <end position="156"/>
    </location>
</feature>
<sequence length="977" mass="105178">MARRGADDLLAELDQLGVEDRQGAAAGSQQKSAAKDQTKQTNKEAGQEDEDVLADLQAQLAAKPQSSRPGTPRMSSSTTSGTNKSPKRAEHTPASSGPPSGRNSEDRLRSAPAAQPRKSGEETRPYHQSSTPSASEEQQQEKAAASDQTQQQQQQQAGGGWWGSMFSAASAAVKQAESIAKEIRGNEEAQKWAEQVKGNITNLQSFGGELRNRAIPTFTTLLSHIAPPISAHERLQIHATHDIQNYPSLDPLIYSTFSRIMSQVEGGDLLVIQRGSENRPGRTRGESSAAEKGYRGGVLGSGNGWNDGPWWREEGVVRNLSIVPGLKEGSRLARVSAESYAREFFEARGGVEEAAKKAAETLSESNPTRSSDIFLAIQAMSYAADRELFADSQRDEQGGEKKKEGEGSVVPPEEEAEELVCFAIYLHDPMHSLSFSGVSQPFPAKWASWLDASSAEGGGALPESVREIIESGGVDPREWVAEWVEEILSTSVGVVAQRYVARRMGVGEGQETTSETTFDVVSPFTGEKLWQSYGASPQQATQAVEKAQQAFKTWRKTKPATRRSILLKAADIFEARRDELAGYMKAETGALDMFAGFNLTGTIENFRDVAGRPANIQGSIPQTQADGTGAFVFKEPYGVIYGIAPWNAPYVLGTRAFLYAIAAGNTAVLKGSELCPRTFWAMGDVLKQAGLPDGVLSVIYHRPEDAVAVSNTIIEHPSVLKVNFTGSTAVGSIIASKAGKELKPVLMELGGKASAIVCEDANLERAAMQCALGAFLHAGQICMSTERILVNRKILPEFTEALNAAAAQVYSPEGDAPVLVAPPGVQKNQHLRSDAVQKGAKVAFGSLDDDTTKTKETSAHRLRPIIISDVKKEMEIYYTESFGPSVGLIAVDSDEDAIAIANDTEYGLSGAVFTENLGRGLKIAKEVESGAVHINSMTVHDEAALPHGGVRKSGWGRFNAEWGMEEFLKTKTVTYVE</sequence>
<feature type="compositionally biased region" description="Basic and acidic residues" evidence="4">
    <location>
        <begin position="33"/>
        <end position="46"/>
    </location>
</feature>
<evidence type="ECO:0000256" key="2">
    <source>
        <dbReference type="ARBA" id="ARBA00022857"/>
    </source>
</evidence>
<dbReference type="OrthoDB" id="5594977at2759"/>
<keyword evidence="3" id="KW-0560">Oxidoreductase</keyword>
<keyword evidence="2" id="KW-0521">NADP</keyword>
<evidence type="ECO:0000259" key="5">
    <source>
        <dbReference type="Pfam" id="PF00171"/>
    </source>
</evidence>
<dbReference type="GO" id="GO:0009450">
    <property type="term" value="P:gamma-aminobutyric acid catabolic process"/>
    <property type="evidence" value="ECO:0007669"/>
    <property type="project" value="TreeGrafter"/>
</dbReference>
<feature type="domain" description="Aldehyde dehydrogenase" evidence="5">
    <location>
        <begin position="513"/>
        <end position="973"/>
    </location>
</feature>
<feature type="region of interest" description="Disordered" evidence="4">
    <location>
        <begin position="393"/>
        <end position="414"/>
    </location>
</feature>
<dbReference type="VEuPathDB" id="FungiDB:BTJ68_15337"/>
<dbReference type="InterPro" id="IPR018814">
    <property type="entry name" value="DUF5427"/>
</dbReference>
<dbReference type="Pfam" id="PF00171">
    <property type="entry name" value="Aldedh"/>
    <property type="match status" value="1"/>
</dbReference>
<accession>A0A1Z5SLK5</accession>
<dbReference type="FunFam" id="3.40.605.10:FF:000012">
    <property type="entry name" value="NAD-dependent succinate-semialdehyde dehydrogenase"/>
    <property type="match status" value="1"/>
</dbReference>
<feature type="region of interest" description="Disordered" evidence="4">
    <location>
        <begin position="20"/>
        <end position="162"/>
    </location>
</feature>
<proteinExistence type="inferred from homology"/>
<dbReference type="InterPro" id="IPR016161">
    <property type="entry name" value="Ald_DH/histidinol_DH"/>
</dbReference>
<organism evidence="6 7">
    <name type="scientific">Hortaea werneckii EXF-2000</name>
    <dbReference type="NCBI Taxonomy" id="1157616"/>
    <lineage>
        <taxon>Eukaryota</taxon>
        <taxon>Fungi</taxon>
        <taxon>Dikarya</taxon>
        <taxon>Ascomycota</taxon>
        <taxon>Pezizomycotina</taxon>
        <taxon>Dothideomycetes</taxon>
        <taxon>Dothideomycetidae</taxon>
        <taxon>Mycosphaerellales</taxon>
        <taxon>Teratosphaeriaceae</taxon>
        <taxon>Hortaea</taxon>
    </lineage>
</organism>
<reference evidence="6 7" key="1">
    <citation type="submission" date="2017-01" db="EMBL/GenBank/DDBJ databases">
        <title>The recent genome duplication of the halophilic yeast Hortaea werneckii: insights from long-read sequencing.</title>
        <authorList>
            <person name="Sinha S."/>
            <person name="Flibotte S."/>
            <person name="Neira M."/>
            <person name="Lenassi M."/>
            <person name="Gostincar C."/>
            <person name="Stajich J.E."/>
            <person name="Nislow C.E."/>
        </authorList>
    </citation>
    <scope>NUCLEOTIDE SEQUENCE [LARGE SCALE GENOMIC DNA]</scope>
    <source>
        <strain evidence="6 7">EXF-2000</strain>
    </source>
</reference>
<dbReference type="Gene3D" id="3.40.605.10">
    <property type="entry name" value="Aldehyde Dehydrogenase, Chain A, domain 1"/>
    <property type="match status" value="1"/>
</dbReference>
<gene>
    <name evidence="6" type="ORF">BTJ68_15337</name>
</gene>
<dbReference type="InParanoid" id="A0A1Z5SLK5"/>
<name>A0A1Z5SLK5_HORWE</name>
<dbReference type="Gene3D" id="3.40.309.10">
    <property type="entry name" value="Aldehyde Dehydrogenase, Chain A, domain 2"/>
    <property type="match status" value="1"/>
</dbReference>
<keyword evidence="7" id="KW-1185">Reference proteome</keyword>
<evidence type="ECO:0000256" key="1">
    <source>
        <dbReference type="ARBA" id="ARBA00009986"/>
    </source>
</evidence>
<evidence type="ECO:0000256" key="4">
    <source>
        <dbReference type="SAM" id="MobiDB-lite"/>
    </source>
</evidence>